<keyword evidence="4" id="KW-1185">Reference proteome</keyword>
<organism evidence="3 4">
    <name type="scientific">Solirubrobacter pauli</name>
    <dbReference type="NCBI Taxonomy" id="166793"/>
    <lineage>
        <taxon>Bacteria</taxon>
        <taxon>Bacillati</taxon>
        <taxon>Actinomycetota</taxon>
        <taxon>Thermoleophilia</taxon>
        <taxon>Solirubrobacterales</taxon>
        <taxon>Solirubrobacteraceae</taxon>
        <taxon>Solirubrobacter</taxon>
    </lineage>
</organism>
<evidence type="ECO:0000313" key="4">
    <source>
        <dbReference type="Proteomes" id="UP000278962"/>
    </source>
</evidence>
<evidence type="ECO:0000313" key="3">
    <source>
        <dbReference type="EMBL" id="RKQ88033.1"/>
    </source>
</evidence>
<evidence type="ECO:0000256" key="1">
    <source>
        <dbReference type="SAM" id="MobiDB-lite"/>
    </source>
</evidence>
<comment type="caution">
    <text evidence="3">The sequence shown here is derived from an EMBL/GenBank/DDBJ whole genome shotgun (WGS) entry which is preliminary data.</text>
</comment>
<keyword evidence="2" id="KW-1133">Transmembrane helix</keyword>
<feature type="transmembrane region" description="Helical" evidence="2">
    <location>
        <begin position="60"/>
        <end position="80"/>
    </location>
</feature>
<dbReference type="AlphaFoldDB" id="A0A660L7X9"/>
<evidence type="ECO:0000256" key="2">
    <source>
        <dbReference type="SAM" id="Phobius"/>
    </source>
</evidence>
<dbReference type="EMBL" id="RBIL01000002">
    <property type="protein sequence ID" value="RKQ88033.1"/>
    <property type="molecule type" value="Genomic_DNA"/>
</dbReference>
<gene>
    <name evidence="3" type="ORF">C8N24_6069</name>
</gene>
<proteinExistence type="predicted"/>
<feature type="region of interest" description="Disordered" evidence="1">
    <location>
        <begin position="127"/>
        <end position="236"/>
    </location>
</feature>
<feature type="region of interest" description="Disordered" evidence="1">
    <location>
        <begin position="1"/>
        <end position="31"/>
    </location>
</feature>
<feature type="compositionally biased region" description="Polar residues" evidence="1">
    <location>
        <begin position="1"/>
        <end position="10"/>
    </location>
</feature>
<dbReference type="RefSeq" id="WP_147448044.1">
    <property type="nucleotide sequence ID" value="NZ_RBIL01000002.1"/>
</dbReference>
<feature type="compositionally biased region" description="Low complexity" evidence="1">
    <location>
        <begin position="192"/>
        <end position="206"/>
    </location>
</feature>
<dbReference type="Proteomes" id="UP000278962">
    <property type="component" value="Unassembled WGS sequence"/>
</dbReference>
<dbReference type="OrthoDB" id="5244710at2"/>
<feature type="compositionally biased region" description="Low complexity" evidence="1">
    <location>
        <begin position="216"/>
        <end position="236"/>
    </location>
</feature>
<protein>
    <submittedName>
        <fullName evidence="3">Uncharacterized protein</fullName>
    </submittedName>
</protein>
<reference evidence="3 4" key="1">
    <citation type="submission" date="2018-10" db="EMBL/GenBank/DDBJ databases">
        <title>Genomic Encyclopedia of Archaeal and Bacterial Type Strains, Phase II (KMG-II): from individual species to whole genera.</title>
        <authorList>
            <person name="Goeker M."/>
        </authorList>
    </citation>
    <scope>NUCLEOTIDE SEQUENCE [LARGE SCALE GENOMIC DNA]</scope>
    <source>
        <strain evidence="3 4">DSM 14954</strain>
    </source>
</reference>
<sequence>MPSDSYTRSRTAPYAPRRVSGPVRRPLPAGAPVRGRTSAFERIARLPDYRLVDRLLRSRACIWLIGILLGGIVAMQVSLLKLNTGISNAYITQETLEHKNQLYKVQIAELSSTERIRAQAEDQGLVDPAAGNNRFLSSRGAEKDAKRALPRIEPPSDAAKGVMLNGGKPLPEGTLPTGVPGAVTPELQTPDTSVANAVTPTATPASTPEPLPTPVATPVATPTPAVTDPALAAQQG</sequence>
<name>A0A660L7X9_9ACTN</name>
<keyword evidence="2" id="KW-0812">Transmembrane</keyword>
<accession>A0A660L7X9</accession>
<keyword evidence="2" id="KW-0472">Membrane</keyword>